<dbReference type="PANTHER" id="PTHR30193:SF37">
    <property type="entry name" value="INNER MEMBRANE ABC TRANSPORTER PERMEASE PROTEIN YCJO"/>
    <property type="match status" value="1"/>
</dbReference>
<organism evidence="9 10">
    <name type="scientific">Clostridium chromiireducens</name>
    <dbReference type="NCBI Taxonomy" id="225345"/>
    <lineage>
        <taxon>Bacteria</taxon>
        <taxon>Bacillati</taxon>
        <taxon>Bacillota</taxon>
        <taxon>Clostridia</taxon>
        <taxon>Eubacteriales</taxon>
        <taxon>Clostridiaceae</taxon>
        <taxon>Clostridium</taxon>
    </lineage>
</organism>
<keyword evidence="5 7" id="KW-1133">Transmembrane helix</keyword>
<evidence type="ECO:0000256" key="3">
    <source>
        <dbReference type="ARBA" id="ARBA00022475"/>
    </source>
</evidence>
<dbReference type="STRING" id="225345.CLCHR_34690"/>
<comment type="caution">
    <text evidence="9">The sequence shown here is derived from an EMBL/GenBank/DDBJ whole genome shotgun (WGS) entry which is preliminary data.</text>
</comment>
<keyword evidence="6 7" id="KW-0472">Membrane</keyword>
<evidence type="ECO:0000256" key="6">
    <source>
        <dbReference type="ARBA" id="ARBA00023136"/>
    </source>
</evidence>
<comment type="similarity">
    <text evidence="7">Belongs to the binding-protein-dependent transport system permease family.</text>
</comment>
<keyword evidence="2 7" id="KW-0813">Transport</keyword>
<dbReference type="Proteomes" id="UP000191056">
    <property type="component" value="Unassembled WGS sequence"/>
</dbReference>
<feature type="transmembrane region" description="Helical" evidence="7">
    <location>
        <begin position="149"/>
        <end position="174"/>
    </location>
</feature>
<evidence type="ECO:0000256" key="4">
    <source>
        <dbReference type="ARBA" id="ARBA00022692"/>
    </source>
</evidence>
<dbReference type="PANTHER" id="PTHR30193">
    <property type="entry name" value="ABC TRANSPORTER PERMEASE PROTEIN"/>
    <property type="match status" value="1"/>
</dbReference>
<keyword evidence="3" id="KW-1003">Cell membrane</keyword>
<dbReference type="RefSeq" id="WP_079441091.1">
    <property type="nucleotide sequence ID" value="NZ_MZGT01000051.1"/>
</dbReference>
<dbReference type="OrthoDB" id="9779462at2"/>
<evidence type="ECO:0000256" key="1">
    <source>
        <dbReference type="ARBA" id="ARBA00004651"/>
    </source>
</evidence>
<sequence length="287" mass="32387">MKVILKKIEPYLYLTPCLLGFWIFMFFPFLKTIFLSFNITNANGEAVEFVGFDNYKELFLSSDFLNSIQITIKFVAITAIPAIIIGLILAVLANRKFKGNNVFEVMFAMPMAVSSSAAAVVWMLLFHPSIGIINYLIKAQIGWLTDEKLALFSVALVTVWLNIGLNFIFILTGLKNIPDELNESAQIDGASKILKFFRLTFPLISPTLFFVVFINMVNSFQSFAQIKLLTSGGPANSTNVIVHEIYREAFFNNRFETACAESTVLFFIIFLITLVQFGFEKKGVFYS</sequence>
<dbReference type="EMBL" id="MZGT01000051">
    <property type="protein sequence ID" value="OPJ59491.1"/>
    <property type="molecule type" value="Genomic_DNA"/>
</dbReference>
<feature type="transmembrane region" description="Helical" evidence="7">
    <location>
        <begin position="12"/>
        <end position="30"/>
    </location>
</feature>
<evidence type="ECO:0000256" key="2">
    <source>
        <dbReference type="ARBA" id="ARBA00022448"/>
    </source>
</evidence>
<dbReference type="GO" id="GO:0005886">
    <property type="term" value="C:plasma membrane"/>
    <property type="evidence" value="ECO:0007669"/>
    <property type="project" value="UniProtKB-SubCell"/>
</dbReference>
<feature type="transmembrane region" description="Helical" evidence="7">
    <location>
        <begin position="262"/>
        <end position="279"/>
    </location>
</feature>
<accession>A0A1V4IHL3</accession>
<dbReference type="SUPFAM" id="SSF161098">
    <property type="entry name" value="MetI-like"/>
    <property type="match status" value="1"/>
</dbReference>
<evidence type="ECO:0000313" key="10">
    <source>
        <dbReference type="Proteomes" id="UP000191056"/>
    </source>
</evidence>
<feature type="transmembrane region" description="Helical" evidence="7">
    <location>
        <begin position="195"/>
        <end position="214"/>
    </location>
</feature>
<comment type="subcellular location">
    <subcellularLocation>
        <location evidence="1 7">Cell membrane</location>
        <topology evidence="1 7">Multi-pass membrane protein</topology>
    </subcellularLocation>
</comment>
<dbReference type="Gene3D" id="1.10.3720.10">
    <property type="entry name" value="MetI-like"/>
    <property type="match status" value="1"/>
</dbReference>
<dbReference type="InterPro" id="IPR035906">
    <property type="entry name" value="MetI-like_sf"/>
</dbReference>
<name>A0A1V4IHL3_9CLOT</name>
<dbReference type="CDD" id="cd06261">
    <property type="entry name" value="TM_PBP2"/>
    <property type="match status" value="1"/>
</dbReference>
<dbReference type="GO" id="GO:0055085">
    <property type="term" value="P:transmembrane transport"/>
    <property type="evidence" value="ECO:0007669"/>
    <property type="project" value="InterPro"/>
</dbReference>
<dbReference type="SUPFAM" id="SSF160964">
    <property type="entry name" value="MalF N-terminal region-like"/>
    <property type="match status" value="1"/>
</dbReference>
<dbReference type="InterPro" id="IPR000515">
    <property type="entry name" value="MetI-like"/>
</dbReference>
<keyword evidence="10" id="KW-1185">Reference proteome</keyword>
<proteinExistence type="inferred from homology"/>
<dbReference type="PROSITE" id="PS50928">
    <property type="entry name" value="ABC_TM1"/>
    <property type="match status" value="1"/>
</dbReference>
<dbReference type="InterPro" id="IPR051393">
    <property type="entry name" value="ABC_transporter_permease"/>
</dbReference>
<feature type="transmembrane region" description="Helical" evidence="7">
    <location>
        <begin position="105"/>
        <end position="137"/>
    </location>
</feature>
<dbReference type="AlphaFoldDB" id="A0A1V4IHL3"/>
<feature type="domain" description="ABC transmembrane type-1" evidence="8">
    <location>
        <begin position="68"/>
        <end position="276"/>
    </location>
</feature>
<evidence type="ECO:0000259" key="8">
    <source>
        <dbReference type="PROSITE" id="PS50928"/>
    </source>
</evidence>
<dbReference type="Pfam" id="PF00528">
    <property type="entry name" value="BPD_transp_1"/>
    <property type="match status" value="1"/>
</dbReference>
<keyword evidence="4 7" id="KW-0812">Transmembrane</keyword>
<evidence type="ECO:0000256" key="7">
    <source>
        <dbReference type="RuleBase" id="RU363032"/>
    </source>
</evidence>
<protein>
    <submittedName>
        <fullName evidence="9">sn-glycerol-3-phosphate transport system permease protein UgpA</fullName>
    </submittedName>
</protein>
<evidence type="ECO:0000313" key="9">
    <source>
        <dbReference type="EMBL" id="OPJ59491.1"/>
    </source>
</evidence>
<feature type="transmembrane region" description="Helical" evidence="7">
    <location>
        <begin position="70"/>
        <end position="93"/>
    </location>
</feature>
<evidence type="ECO:0000256" key="5">
    <source>
        <dbReference type="ARBA" id="ARBA00022989"/>
    </source>
</evidence>
<gene>
    <name evidence="9" type="primary">ugpA</name>
    <name evidence="9" type="ORF">CLCHR_34690</name>
</gene>
<reference evidence="9 10" key="1">
    <citation type="submission" date="2017-03" db="EMBL/GenBank/DDBJ databases">
        <title>Genome sequence of Clostridium chromiireducens DSM 23318.</title>
        <authorList>
            <person name="Poehlein A."/>
            <person name="Daniel R."/>
        </authorList>
    </citation>
    <scope>NUCLEOTIDE SEQUENCE [LARGE SCALE GENOMIC DNA]</scope>
    <source>
        <strain evidence="9 10">DSM 23318</strain>
    </source>
</reference>